<proteinExistence type="predicted"/>
<evidence type="ECO:0000256" key="4">
    <source>
        <dbReference type="ARBA" id="ARBA00022806"/>
    </source>
</evidence>
<dbReference type="GO" id="GO:0003677">
    <property type="term" value="F:DNA binding"/>
    <property type="evidence" value="ECO:0007669"/>
    <property type="project" value="UniProtKB-KW"/>
</dbReference>
<evidence type="ECO:0000256" key="7">
    <source>
        <dbReference type="ARBA" id="ARBA00023204"/>
    </source>
</evidence>
<dbReference type="NCBIfam" id="NF008168">
    <property type="entry name" value="PRK10917.2-2"/>
    <property type="match status" value="1"/>
</dbReference>
<dbReference type="PANTHER" id="PTHR47964:SF1">
    <property type="entry name" value="ATP-DEPENDENT DNA HELICASE HOMOLOG RECG, CHLOROPLASTIC"/>
    <property type="match status" value="1"/>
</dbReference>
<dbReference type="InterPro" id="IPR047112">
    <property type="entry name" value="RecG/Mfd"/>
</dbReference>
<feature type="domain" description="Helicase C-terminal" evidence="10">
    <location>
        <begin position="463"/>
        <end position="615"/>
    </location>
</feature>
<dbReference type="Proteomes" id="UP000637906">
    <property type="component" value="Unassembled WGS sequence"/>
</dbReference>
<dbReference type="InterPro" id="IPR033454">
    <property type="entry name" value="RecG_wedge"/>
</dbReference>
<dbReference type="InterPro" id="IPR045562">
    <property type="entry name" value="RecG_dom3_C"/>
</dbReference>
<organism evidence="11 12">
    <name type="scientific">Candidatus Mesenet longicola</name>
    <dbReference type="NCBI Taxonomy" id="1892558"/>
    <lineage>
        <taxon>Bacteria</taxon>
        <taxon>Pseudomonadati</taxon>
        <taxon>Pseudomonadota</taxon>
        <taxon>Alphaproteobacteria</taxon>
        <taxon>Rickettsiales</taxon>
        <taxon>Anaplasmataceae</taxon>
        <taxon>Candidatus Mesenet</taxon>
    </lineage>
</organism>
<dbReference type="Pfam" id="PF00271">
    <property type="entry name" value="Helicase_C"/>
    <property type="match status" value="1"/>
</dbReference>
<dbReference type="GO" id="GO:0005524">
    <property type="term" value="F:ATP binding"/>
    <property type="evidence" value="ECO:0007669"/>
    <property type="project" value="UniProtKB-KW"/>
</dbReference>
<dbReference type="SMART" id="SM00490">
    <property type="entry name" value="HELICc"/>
    <property type="match status" value="1"/>
</dbReference>
<dbReference type="PROSITE" id="PS51192">
    <property type="entry name" value="HELICASE_ATP_BIND_1"/>
    <property type="match status" value="1"/>
</dbReference>
<keyword evidence="1" id="KW-0547">Nucleotide-binding</keyword>
<evidence type="ECO:0000256" key="6">
    <source>
        <dbReference type="ARBA" id="ARBA00023125"/>
    </source>
</evidence>
<dbReference type="SUPFAM" id="SSF52540">
    <property type="entry name" value="P-loop containing nucleoside triphosphate hydrolases"/>
    <property type="match status" value="2"/>
</dbReference>
<keyword evidence="5" id="KW-0067">ATP-binding</keyword>
<evidence type="ECO:0000259" key="9">
    <source>
        <dbReference type="PROSITE" id="PS51192"/>
    </source>
</evidence>
<dbReference type="PANTHER" id="PTHR47964">
    <property type="entry name" value="ATP-DEPENDENT DNA HELICASE HOMOLOG RECG, CHLOROPLASTIC"/>
    <property type="match status" value="1"/>
</dbReference>
<evidence type="ECO:0000256" key="1">
    <source>
        <dbReference type="ARBA" id="ARBA00022741"/>
    </source>
</evidence>
<dbReference type="Pfam" id="PF00270">
    <property type="entry name" value="DEAD"/>
    <property type="match status" value="1"/>
</dbReference>
<evidence type="ECO:0000259" key="10">
    <source>
        <dbReference type="PROSITE" id="PS51194"/>
    </source>
</evidence>
<dbReference type="PROSITE" id="PS51194">
    <property type="entry name" value="HELICASE_CTER"/>
    <property type="match status" value="1"/>
</dbReference>
<feature type="domain" description="Helicase ATP-binding" evidence="9">
    <location>
        <begin position="276"/>
        <end position="437"/>
    </location>
</feature>
<dbReference type="CDD" id="cd04488">
    <property type="entry name" value="RecG_wedge_OBF"/>
    <property type="match status" value="1"/>
</dbReference>
<dbReference type="GO" id="GO:0016787">
    <property type="term" value="F:hydrolase activity"/>
    <property type="evidence" value="ECO:0007669"/>
    <property type="project" value="UniProtKB-KW"/>
</dbReference>
<sequence>MLMDKKSYLFSDIINLPGISKITQKILGKLCGTRIIDVLFFRPCRYIDRRNHPLTAKSGEYVTFTAKINMHKPPAVRNKPYRIILELEGQQLTLIFFHYSVKYLKQALPIGEACVISGKLETFLEQLQITHPDYISLDISSFDEVCRIEPIYRLSRGITSRKISKIVASALKIMPEFPEWIDGNFVEEKGWLSFKISLSKLHNLDSLEEMEMCRLRLAYDEFTIQQIALRVARYKQMKEKGRKFLVRNKYKDQVMRRLEFELTQDQIRAINDISNEQQSQHRMIRLLQGDVGSGKTVVALFAILNAVENNCQAALMAPTAILVEQHYSWFKEVLSGTDIKITLLTGKIKQKERKTIMPALQDGSLDIVIGTHALFQERVKFKDLALVVIDEQQRFGVMQRNSLIQKGNSVDILFISATPIPRTLRQALYGDIEHCSLKEKPKCRVPISTVATNIKKTSNVISSLKRAIDLGKKAYWICPCIEDNESLSVAAAEERFAQLQKVFKENNIGLIHGRLEQKQKDEIMLSFRVGEISLLVATTVIEVGIDVPDATIIVIENAENFGLSQLHQLRGRVGRGDQPSFCILLYDKLNKSSHLKLKTMRESQDGFYIAQQDMLLRGSGDVLGIKQSGNIEFKFADIYKDKELLNRAYSKAKDIVENDPTLTEIQNQPLKELLNIFGYNEEFEFLR</sequence>
<dbReference type="InterPro" id="IPR001650">
    <property type="entry name" value="Helicase_C-like"/>
</dbReference>
<dbReference type="Pfam" id="PF19833">
    <property type="entry name" value="RecG_dom3_C"/>
    <property type="match status" value="1"/>
</dbReference>
<keyword evidence="4 11" id="KW-0347">Helicase</keyword>
<dbReference type="Gene3D" id="3.40.50.300">
    <property type="entry name" value="P-loop containing nucleotide triphosphate hydrolases"/>
    <property type="match status" value="2"/>
</dbReference>
<reference evidence="11 12" key="1">
    <citation type="journal article" date="2021" name="Microb. Ecol.">
        <title>Candidatus Mesenet longicola: Novel Endosymbionts of Brontispa longissima that Induce Cytoplasmic Incompatibility.</title>
        <authorList>
            <person name="Takano S."/>
            <person name="Gotoh Y."/>
            <person name="Hayashi T."/>
        </authorList>
    </citation>
    <scope>NUCLEOTIDE SEQUENCE [LARGE SCALE GENOMIC DNA]</scope>
    <source>
        <strain evidence="11">L5</strain>
    </source>
</reference>
<evidence type="ECO:0000256" key="5">
    <source>
        <dbReference type="ARBA" id="ARBA00022840"/>
    </source>
</evidence>
<name>A0A8J3HTD0_9RICK</name>
<dbReference type="Pfam" id="PF17191">
    <property type="entry name" value="RecG_wedge"/>
    <property type="match status" value="1"/>
</dbReference>
<dbReference type="SUPFAM" id="SSF50249">
    <property type="entry name" value="Nucleic acid-binding proteins"/>
    <property type="match status" value="1"/>
</dbReference>
<dbReference type="GO" id="GO:0003678">
    <property type="term" value="F:DNA helicase activity"/>
    <property type="evidence" value="ECO:0007669"/>
    <property type="project" value="TreeGrafter"/>
</dbReference>
<gene>
    <name evidence="11" type="primary">recG</name>
    <name evidence="11" type="ORF">sL5_08960</name>
</gene>
<dbReference type="InterPro" id="IPR012340">
    <property type="entry name" value="NA-bd_OB-fold"/>
</dbReference>
<dbReference type="SMART" id="SM00487">
    <property type="entry name" value="DEXDc"/>
    <property type="match status" value="1"/>
</dbReference>
<dbReference type="EMBL" id="BNGU01000045">
    <property type="protein sequence ID" value="GHM59903.1"/>
    <property type="molecule type" value="Genomic_DNA"/>
</dbReference>
<comment type="caution">
    <text evidence="11">The sequence shown here is derived from an EMBL/GenBank/DDBJ whole genome shotgun (WGS) entry which is preliminary data.</text>
</comment>
<dbReference type="CDD" id="cd17992">
    <property type="entry name" value="DEXHc_RecG"/>
    <property type="match status" value="1"/>
</dbReference>
<evidence type="ECO:0000256" key="3">
    <source>
        <dbReference type="ARBA" id="ARBA00022801"/>
    </source>
</evidence>
<dbReference type="NCBIfam" id="NF008164">
    <property type="entry name" value="PRK10917.1-2"/>
    <property type="match status" value="1"/>
</dbReference>
<keyword evidence="12" id="KW-1185">Reference proteome</keyword>
<evidence type="ECO:0000313" key="11">
    <source>
        <dbReference type="EMBL" id="GHM59903.1"/>
    </source>
</evidence>
<dbReference type="InterPro" id="IPR014001">
    <property type="entry name" value="Helicase_ATP-bd"/>
</dbReference>
<accession>A0A8J3HTD0</accession>
<dbReference type="GO" id="GO:0006281">
    <property type="term" value="P:DNA repair"/>
    <property type="evidence" value="ECO:0007669"/>
    <property type="project" value="UniProtKB-KW"/>
</dbReference>
<evidence type="ECO:0000256" key="8">
    <source>
        <dbReference type="ARBA" id="ARBA00049819"/>
    </source>
</evidence>
<keyword evidence="7" id="KW-0234">DNA repair</keyword>
<keyword evidence="6" id="KW-0238">DNA-binding</keyword>
<protein>
    <recommendedName>
        <fullName evidence="8">Probable DNA 3'-5' helicase RecG</fullName>
    </recommendedName>
</protein>
<dbReference type="InterPro" id="IPR011545">
    <property type="entry name" value="DEAD/DEAH_box_helicase_dom"/>
</dbReference>
<evidence type="ECO:0000313" key="12">
    <source>
        <dbReference type="Proteomes" id="UP000637906"/>
    </source>
</evidence>
<dbReference type="InterPro" id="IPR027417">
    <property type="entry name" value="P-loop_NTPase"/>
</dbReference>
<keyword evidence="2" id="KW-0227">DNA damage</keyword>
<dbReference type="AlphaFoldDB" id="A0A8J3HTD0"/>
<keyword evidence="3" id="KW-0378">Hydrolase</keyword>
<dbReference type="Gene3D" id="2.40.50.140">
    <property type="entry name" value="Nucleic acid-binding proteins"/>
    <property type="match status" value="1"/>
</dbReference>
<evidence type="ECO:0000256" key="2">
    <source>
        <dbReference type="ARBA" id="ARBA00022763"/>
    </source>
</evidence>